<feature type="transmembrane region" description="Helical" evidence="13">
    <location>
        <begin position="686"/>
        <end position="711"/>
    </location>
</feature>
<dbReference type="CDD" id="cd01879">
    <property type="entry name" value="FeoB"/>
    <property type="match status" value="1"/>
</dbReference>
<evidence type="ECO:0000256" key="3">
    <source>
        <dbReference type="ARBA" id="ARBA00022475"/>
    </source>
</evidence>
<reference evidence="16" key="1">
    <citation type="submission" date="2023-07" db="EMBL/GenBank/DDBJ databases">
        <title>Zobellia barbeyronii sp. nov., a new marine flavobacterium, isolated from green and red algae.</title>
        <authorList>
            <person name="Nedashkovskaya O.I."/>
            <person name="Otstavnykh N."/>
            <person name="Zhukova N."/>
            <person name="Guzev K."/>
            <person name="Chausova V."/>
            <person name="Tekutyeva L."/>
            <person name="Mikhailov V."/>
            <person name="Isaeva M."/>
        </authorList>
    </citation>
    <scope>NUCLEOTIDE SEQUENCE [LARGE SCALE GENOMIC DNA]</scope>
    <source>
        <strain evidence="16">KMM 6746</strain>
    </source>
</reference>
<keyword evidence="9" id="KW-0406">Ion transport</keyword>
<sequence length="745" mass="82822">MSKQINVALIGNPNTGKTSVFNQLTGLNQKVGNYPGITVEKKEGICKLPRGIKAHILDLPGTYSLNTTSLDESVAVELLLNKNDKNHPDLAIVVSDVENLKRNLLLFTQIKDLKIPAILVINMADRMSRKGITVDIPLLEEKLNTKIALVSTRKGVGIDRLKELISDYKNLSTVQNVDITVIDPGYFQKLKEAFPNEDLYKLWLVITQDVNFMPIEKKLFKDASSFATKSKSELKRLQQKETILRYQFINGILKGTYKVDLAIAKGFRASLDKVLTHKIFGYVIFMVILLTIFQGIYEWSGYPQDLIETFFASASSWVKDTLPPGVFTNLIAEGVLTGIGGIAMFIPQIAFLFLFISLLEETGYMSRVVFLMDRLMRPFGLSGKSVVPLISGTACAIPAVMATRTIENWKERLITILVTPFTTCSARLPIYIIIIALVIPEGSFLGLGYKALTLMLLYLLGFGAAIFSALILNKILKIKGRSFFVVEMPNYKLPLPKNVAYTVWEKTKSFVLGAGKIILAISVVLWFLGSNGYADDFKNADEIVANRIQTEGFSDFNQTSIVSALSAYELAIKDSISTNAYQMDTAALSDSLAQKQTFLEQKALHQEISSYKLENSYMGYMGKAIEPIVHPLGYDWKIGIAVLTSFAAREVFVGTLATIYSVGSDEEQTIQNRMAAEINPKTKKPLFNLASGVSLLLFYAFAMQCMSTLAVVKRETNTWKWPAAQLVFMSAFAYIVALVAYQTLK</sequence>
<feature type="transmembrane region" description="Helical" evidence="13">
    <location>
        <begin position="413"/>
        <end position="439"/>
    </location>
</feature>
<comment type="caution">
    <text evidence="13">Lacks conserved residue(s) required for the propagation of feature annotation.</text>
</comment>
<feature type="transmembrane region" description="Helical" evidence="13">
    <location>
        <begin position="335"/>
        <end position="359"/>
    </location>
</feature>
<proteinExistence type="inferred from homology"/>
<dbReference type="PANTHER" id="PTHR43185:SF1">
    <property type="entry name" value="FE(2+) TRANSPORTER FEOB"/>
    <property type="match status" value="1"/>
</dbReference>
<evidence type="ECO:0000256" key="13">
    <source>
        <dbReference type="RuleBase" id="RU362098"/>
    </source>
</evidence>
<evidence type="ECO:0000256" key="11">
    <source>
        <dbReference type="ARBA" id="ARBA00023136"/>
    </source>
</evidence>
<feature type="transmembrane region" description="Helical" evidence="13">
    <location>
        <begin position="510"/>
        <end position="528"/>
    </location>
</feature>
<dbReference type="Pfam" id="PF07670">
    <property type="entry name" value="Gate"/>
    <property type="match status" value="2"/>
</dbReference>
<dbReference type="InterPro" id="IPR027417">
    <property type="entry name" value="P-loop_NTPase"/>
</dbReference>
<keyword evidence="10 13" id="KW-0342">GTP-binding</keyword>
<dbReference type="RefSeq" id="WP_214613446.1">
    <property type="nucleotide sequence ID" value="NZ_JACATN010000008.1"/>
</dbReference>
<dbReference type="NCBIfam" id="TIGR00437">
    <property type="entry name" value="feoB"/>
    <property type="match status" value="1"/>
</dbReference>
<dbReference type="InterPro" id="IPR011642">
    <property type="entry name" value="Gate_dom"/>
</dbReference>
<keyword evidence="4 13" id="KW-0410">Iron transport</keyword>
<keyword evidence="2 13" id="KW-0813">Transport</keyword>
<feature type="transmembrane region" description="Helical" evidence="13">
    <location>
        <begin position="451"/>
        <end position="472"/>
    </location>
</feature>
<comment type="subcellular location">
    <subcellularLocation>
        <location evidence="13">Cell inner membrane</location>
        <topology evidence="13">Multi-pass membrane protein</topology>
    </subcellularLocation>
    <subcellularLocation>
        <location evidence="1">Cell membrane</location>
        <topology evidence="1">Multi-pass membrane protein</topology>
    </subcellularLocation>
</comment>
<evidence type="ECO:0000256" key="8">
    <source>
        <dbReference type="ARBA" id="ARBA00023004"/>
    </source>
</evidence>
<dbReference type="PANTHER" id="PTHR43185">
    <property type="entry name" value="FERROUS IRON TRANSPORT PROTEIN B"/>
    <property type="match status" value="1"/>
</dbReference>
<comment type="function">
    <text evidence="13">Probable transporter of a GTP-driven Fe(2+) uptake system.</text>
</comment>
<gene>
    <name evidence="15" type="primary">feoB</name>
    <name evidence="15" type="ORF">HW347_19715</name>
</gene>
<evidence type="ECO:0000256" key="10">
    <source>
        <dbReference type="ARBA" id="ARBA00023134"/>
    </source>
</evidence>
<dbReference type="Pfam" id="PF07664">
    <property type="entry name" value="FeoB_C"/>
    <property type="match status" value="1"/>
</dbReference>
<keyword evidence="7 13" id="KW-1133">Transmembrane helix</keyword>
<evidence type="ECO:0000256" key="4">
    <source>
        <dbReference type="ARBA" id="ARBA00022496"/>
    </source>
</evidence>
<evidence type="ECO:0000256" key="5">
    <source>
        <dbReference type="ARBA" id="ARBA00022692"/>
    </source>
</evidence>
<feature type="domain" description="FeoB-type G" evidence="14">
    <location>
        <begin position="4"/>
        <end position="171"/>
    </location>
</feature>
<keyword evidence="16" id="KW-1185">Reference proteome</keyword>
<dbReference type="InterPro" id="IPR006073">
    <property type="entry name" value="GTP-bd"/>
</dbReference>
<comment type="similarity">
    <text evidence="13">Belongs to the TRAFAC class TrmE-Era-EngA-EngB-Septin-like GTPase superfamily. FeoB GTPase (TC 9.A.8) family.</text>
</comment>
<feature type="transmembrane region" description="Helical" evidence="13">
    <location>
        <begin position="279"/>
        <end position="297"/>
    </location>
</feature>
<dbReference type="PROSITE" id="PS51711">
    <property type="entry name" value="G_FEOB"/>
    <property type="match status" value="1"/>
</dbReference>
<feature type="transmembrane region" description="Helical" evidence="13">
    <location>
        <begin position="723"/>
        <end position="741"/>
    </location>
</feature>
<dbReference type="InterPro" id="IPR030389">
    <property type="entry name" value="G_FEOB_dom"/>
</dbReference>
<dbReference type="SUPFAM" id="SSF52540">
    <property type="entry name" value="P-loop containing nucleoside triphosphate hydrolases"/>
    <property type="match status" value="1"/>
</dbReference>
<evidence type="ECO:0000256" key="2">
    <source>
        <dbReference type="ARBA" id="ARBA00022448"/>
    </source>
</evidence>
<keyword evidence="3" id="KW-1003">Cell membrane</keyword>
<keyword evidence="11 13" id="KW-0472">Membrane</keyword>
<dbReference type="InterPro" id="IPR011640">
    <property type="entry name" value="Fe2_transport_prot_B_C"/>
</dbReference>
<keyword evidence="8 13" id="KW-0408">Iron</keyword>
<evidence type="ECO:0000256" key="12">
    <source>
        <dbReference type="NCBIfam" id="TIGR00437"/>
    </source>
</evidence>
<accession>A0ABS5WJI0</accession>
<organism evidence="15 16">
    <name type="scientific">Zobellia barbeyronii</name>
    <dbReference type="NCBI Taxonomy" id="2748009"/>
    <lineage>
        <taxon>Bacteria</taxon>
        <taxon>Pseudomonadati</taxon>
        <taxon>Bacteroidota</taxon>
        <taxon>Flavobacteriia</taxon>
        <taxon>Flavobacteriales</taxon>
        <taxon>Flavobacteriaceae</taxon>
        <taxon>Zobellia</taxon>
    </lineage>
</organism>
<evidence type="ECO:0000313" key="16">
    <source>
        <dbReference type="Proteomes" id="UP000740413"/>
    </source>
</evidence>
<dbReference type="Gene3D" id="3.40.50.300">
    <property type="entry name" value="P-loop containing nucleotide triphosphate hydrolases"/>
    <property type="match status" value="1"/>
</dbReference>
<keyword evidence="6" id="KW-0547">Nucleotide-binding</keyword>
<dbReference type="InterPro" id="IPR003373">
    <property type="entry name" value="Fe2_transport_prot-B"/>
</dbReference>
<dbReference type="PRINTS" id="PR00326">
    <property type="entry name" value="GTP1OBG"/>
</dbReference>
<evidence type="ECO:0000259" key="14">
    <source>
        <dbReference type="PROSITE" id="PS51711"/>
    </source>
</evidence>
<evidence type="ECO:0000256" key="6">
    <source>
        <dbReference type="ARBA" id="ARBA00022741"/>
    </source>
</evidence>
<evidence type="ECO:0000256" key="7">
    <source>
        <dbReference type="ARBA" id="ARBA00022989"/>
    </source>
</evidence>
<name>A0ABS5WJI0_9FLAO</name>
<evidence type="ECO:0000313" key="15">
    <source>
        <dbReference type="EMBL" id="MBT2163509.1"/>
    </source>
</evidence>
<keyword evidence="5 13" id="KW-0812">Transmembrane</keyword>
<dbReference type="Pfam" id="PF02421">
    <property type="entry name" value="FeoB_N"/>
    <property type="match status" value="1"/>
</dbReference>
<protein>
    <recommendedName>
        <fullName evidence="12 13">Ferrous iron transport protein B</fullName>
    </recommendedName>
</protein>
<dbReference type="InterPro" id="IPR050860">
    <property type="entry name" value="FeoB_GTPase"/>
</dbReference>
<evidence type="ECO:0000256" key="9">
    <source>
        <dbReference type="ARBA" id="ARBA00023065"/>
    </source>
</evidence>
<comment type="caution">
    <text evidence="15">The sequence shown here is derived from an EMBL/GenBank/DDBJ whole genome shotgun (WGS) entry which is preliminary data.</text>
</comment>
<dbReference type="EMBL" id="JACATN010000008">
    <property type="protein sequence ID" value="MBT2163509.1"/>
    <property type="molecule type" value="Genomic_DNA"/>
</dbReference>
<dbReference type="Proteomes" id="UP000740413">
    <property type="component" value="Unassembled WGS sequence"/>
</dbReference>
<evidence type="ECO:0000256" key="1">
    <source>
        <dbReference type="ARBA" id="ARBA00004651"/>
    </source>
</evidence>